<evidence type="ECO:0000313" key="3">
    <source>
        <dbReference type="EMBL" id="CAL1680090.1"/>
    </source>
</evidence>
<keyword evidence="1" id="KW-0175">Coiled coil</keyword>
<dbReference type="EMBL" id="OZ034825">
    <property type="protein sequence ID" value="CAL1680090.1"/>
    <property type="molecule type" value="Genomic_DNA"/>
</dbReference>
<feature type="coiled-coil region" evidence="1">
    <location>
        <begin position="208"/>
        <end position="235"/>
    </location>
</feature>
<feature type="compositionally biased region" description="Basic and acidic residues" evidence="2">
    <location>
        <begin position="246"/>
        <end position="279"/>
    </location>
</feature>
<feature type="region of interest" description="Disordered" evidence="2">
    <location>
        <begin position="170"/>
        <end position="197"/>
    </location>
</feature>
<name>A0AAV2NK29_9HYME</name>
<dbReference type="AlphaFoldDB" id="A0AAV2NK29"/>
<gene>
    <name evidence="3" type="ORF">LPLAT_LOCUS6172</name>
</gene>
<proteinExistence type="predicted"/>
<evidence type="ECO:0000313" key="4">
    <source>
        <dbReference type="Proteomes" id="UP001497644"/>
    </source>
</evidence>
<sequence>MKMRPTVNSDESVTADRSAHVVRYTDHLSRNPKEQISGTKNAQTEYEAHLLQNAAHSSTYKSSTTPLDRHNVHHERRVNDIVENQWDVPRNPEQTEQKHKGVDTRDIDLLYRYRSKSCVKLRLWCAKLCRKKKKYSKRVLREPTRWFLEQVTERSRECEKPDDVAVAGVSAVRHREPISRQSAPRKSKRGRKHDEAVEVADKDVFEEIRAERRRKERKEKERRERRERRKREERMPHFIVDTHLETRDEHPEVPEDHVPEDHVPEDHVPEDHVPEDHVPGKPPSPLTDFTKSCCYLCAQNTLAIATASAKPEQSDKCVQVSAHKFHAETSPTLDKSCSPTLLLVRTVQSSVKVRTRETSTLCPGTSMVRRGETEPRSKKRKKFSVFLGLTRTKCPAGRQACETDKPAAAGRDNNAEKREPRNEKCCREKNA</sequence>
<reference evidence="3" key="1">
    <citation type="submission" date="2024-04" db="EMBL/GenBank/DDBJ databases">
        <authorList>
            <consortium name="Molecular Ecology Group"/>
        </authorList>
    </citation>
    <scope>NUCLEOTIDE SEQUENCE</scope>
</reference>
<evidence type="ECO:0000256" key="1">
    <source>
        <dbReference type="SAM" id="Coils"/>
    </source>
</evidence>
<protein>
    <submittedName>
        <fullName evidence="3">Uncharacterized protein</fullName>
    </submittedName>
</protein>
<dbReference type="Proteomes" id="UP001497644">
    <property type="component" value="Chromosome 2"/>
</dbReference>
<evidence type="ECO:0000256" key="2">
    <source>
        <dbReference type="SAM" id="MobiDB-lite"/>
    </source>
</evidence>
<accession>A0AAV2NK29</accession>
<organism evidence="3 4">
    <name type="scientific">Lasius platythorax</name>
    <dbReference type="NCBI Taxonomy" id="488582"/>
    <lineage>
        <taxon>Eukaryota</taxon>
        <taxon>Metazoa</taxon>
        <taxon>Ecdysozoa</taxon>
        <taxon>Arthropoda</taxon>
        <taxon>Hexapoda</taxon>
        <taxon>Insecta</taxon>
        <taxon>Pterygota</taxon>
        <taxon>Neoptera</taxon>
        <taxon>Endopterygota</taxon>
        <taxon>Hymenoptera</taxon>
        <taxon>Apocrita</taxon>
        <taxon>Aculeata</taxon>
        <taxon>Formicoidea</taxon>
        <taxon>Formicidae</taxon>
        <taxon>Formicinae</taxon>
        <taxon>Lasius</taxon>
        <taxon>Lasius</taxon>
    </lineage>
</organism>
<keyword evidence="4" id="KW-1185">Reference proteome</keyword>
<feature type="compositionally biased region" description="Basic and acidic residues" evidence="2">
    <location>
        <begin position="413"/>
        <end position="431"/>
    </location>
</feature>
<feature type="region of interest" description="Disordered" evidence="2">
    <location>
        <begin position="396"/>
        <end position="431"/>
    </location>
</feature>
<feature type="region of interest" description="Disordered" evidence="2">
    <location>
        <begin position="246"/>
        <end position="284"/>
    </location>
</feature>